<dbReference type="EMBL" id="JAUNZN010000002">
    <property type="protein sequence ID" value="KAK4828452.1"/>
    <property type="molecule type" value="Genomic_DNA"/>
</dbReference>
<organism evidence="1 2">
    <name type="scientific">Mycteria americana</name>
    <name type="common">Wood stork</name>
    <dbReference type="NCBI Taxonomy" id="33587"/>
    <lineage>
        <taxon>Eukaryota</taxon>
        <taxon>Metazoa</taxon>
        <taxon>Chordata</taxon>
        <taxon>Craniata</taxon>
        <taxon>Vertebrata</taxon>
        <taxon>Euteleostomi</taxon>
        <taxon>Archelosauria</taxon>
        <taxon>Archosauria</taxon>
        <taxon>Dinosauria</taxon>
        <taxon>Saurischia</taxon>
        <taxon>Theropoda</taxon>
        <taxon>Coelurosauria</taxon>
        <taxon>Aves</taxon>
        <taxon>Neognathae</taxon>
        <taxon>Neoaves</taxon>
        <taxon>Aequornithes</taxon>
        <taxon>Ciconiiformes</taxon>
        <taxon>Ciconiidae</taxon>
        <taxon>Mycteria</taxon>
    </lineage>
</organism>
<dbReference type="AlphaFoldDB" id="A0AAN7S4R2"/>
<gene>
    <name evidence="1" type="ORF">QYF61_026677</name>
</gene>
<feature type="non-terminal residue" evidence="1">
    <location>
        <position position="185"/>
    </location>
</feature>
<protein>
    <submittedName>
        <fullName evidence="1">Uncharacterized protein</fullName>
    </submittedName>
</protein>
<evidence type="ECO:0000313" key="2">
    <source>
        <dbReference type="Proteomes" id="UP001333110"/>
    </source>
</evidence>
<evidence type="ECO:0000313" key="1">
    <source>
        <dbReference type="EMBL" id="KAK4828452.1"/>
    </source>
</evidence>
<sequence>MKEKVVIGNSQHGFTRTNLTASCDEMTSSVDEGKAEDVVYLEFSKAFHLLGLVLAKSGSGRSGRPRRCCGDGLLHRVAVAPRRHVPGGGSRRGSVWVLLVGGGGSGRVLGIRSSGVINVRRSGSSGCCGLNVGNYHSRLHKSLWIDIVSRDPVERWERELELVGNHIKMLLTIPEYGSTSLICTL</sequence>
<name>A0AAN7S4R2_MYCAM</name>
<accession>A0AAN7S4R2</accession>
<reference evidence="1 2" key="1">
    <citation type="journal article" date="2023" name="J. Hered.">
        <title>Chromosome-level genome of the wood stork (Mycteria americana) provides insight into avian chromosome evolution.</title>
        <authorList>
            <person name="Flamio R. Jr."/>
            <person name="Ramstad K.M."/>
        </authorList>
    </citation>
    <scope>NUCLEOTIDE SEQUENCE [LARGE SCALE GENOMIC DNA]</scope>
    <source>
        <strain evidence="1">JAX WOST 10</strain>
    </source>
</reference>
<dbReference type="Proteomes" id="UP001333110">
    <property type="component" value="Unassembled WGS sequence"/>
</dbReference>
<comment type="caution">
    <text evidence="1">The sequence shown here is derived from an EMBL/GenBank/DDBJ whole genome shotgun (WGS) entry which is preliminary data.</text>
</comment>
<proteinExistence type="predicted"/>
<keyword evidence="2" id="KW-1185">Reference proteome</keyword>